<comment type="caution">
    <text evidence="3">The sequence shown here is derived from an EMBL/GenBank/DDBJ whole genome shotgun (WGS) entry which is preliminary data.</text>
</comment>
<dbReference type="Proteomes" id="UP000070659">
    <property type="component" value="Unassembled WGS sequence"/>
</dbReference>
<gene>
    <name evidence="2" type="ORF">TH66_04180</name>
    <name evidence="3" type="ORF">TR74_21855</name>
</gene>
<evidence type="ECO:0000313" key="5">
    <source>
        <dbReference type="Proteomes" id="UP000070659"/>
    </source>
</evidence>
<reference evidence="3 5" key="2">
    <citation type="submission" date="2015-02" db="EMBL/GenBank/DDBJ databases">
        <title>Physiological reanalysis, assessment of diazotrophy, and genome sequences of multiple isolates of Streptomyces thermoautotrophicus.</title>
        <authorList>
            <person name="MacKellar D.C."/>
            <person name="Lieber L."/>
            <person name="Norman J."/>
            <person name="Bolger A."/>
            <person name="Tobin C."/>
            <person name="Murray J.W."/>
            <person name="Prell J."/>
        </authorList>
    </citation>
    <scope>NUCLEOTIDE SEQUENCE [LARGE SCALE GENOMIC DNA]</scope>
    <source>
        <strain evidence="3 5">UBT1</strain>
    </source>
</reference>
<dbReference type="Proteomes" id="UP000070598">
    <property type="component" value="Unassembled WGS sequence"/>
</dbReference>
<evidence type="ECO:0000313" key="3">
    <source>
        <dbReference type="EMBL" id="KWX06497.1"/>
    </source>
</evidence>
<evidence type="ECO:0000256" key="1">
    <source>
        <dbReference type="SAM" id="MobiDB-lite"/>
    </source>
</evidence>
<proteinExistence type="predicted"/>
<name>A0A132N952_9ACTN</name>
<dbReference type="EMBL" id="JYIK01001100">
    <property type="protein sequence ID" value="KWX06497.1"/>
    <property type="molecule type" value="Genomic_DNA"/>
</dbReference>
<evidence type="ECO:0000313" key="2">
    <source>
        <dbReference type="EMBL" id="KWX04979.1"/>
    </source>
</evidence>
<protein>
    <submittedName>
        <fullName evidence="3">Uncharacterized protein</fullName>
    </submittedName>
</protein>
<accession>A0A132N952</accession>
<reference evidence="4" key="1">
    <citation type="submission" date="2015-02" db="EMBL/GenBank/DDBJ databases">
        <title>Physiological reanalysis, assessment of diazotrophy, and genome sequences of multiple isolates of Streptomyces thermoautotrophicus.</title>
        <authorList>
            <person name="MacKellar D.C."/>
            <person name="Lieber L."/>
            <person name="Norman J."/>
            <person name="Bolger A."/>
            <person name="Tobin C."/>
            <person name="Murray J.W."/>
            <person name="Friesen M."/>
            <person name="Prell J."/>
        </authorList>
    </citation>
    <scope>NUCLEOTIDE SEQUENCE [LARGE SCALE GENOMIC DNA]</scope>
    <source>
        <strain evidence="4">UBT1</strain>
    </source>
</reference>
<dbReference type="EMBL" id="JYIJ01000013">
    <property type="protein sequence ID" value="KWX04979.1"/>
    <property type="molecule type" value="Genomic_DNA"/>
</dbReference>
<organism evidence="3 4">
    <name type="scientific">Carbonactinospora thermoautotrophica</name>
    <dbReference type="NCBI Taxonomy" id="1469144"/>
    <lineage>
        <taxon>Bacteria</taxon>
        <taxon>Bacillati</taxon>
        <taxon>Actinomycetota</taxon>
        <taxon>Actinomycetes</taxon>
        <taxon>Kitasatosporales</taxon>
        <taxon>Carbonactinosporaceae</taxon>
        <taxon>Carbonactinospora</taxon>
    </lineage>
</organism>
<feature type="region of interest" description="Disordered" evidence="1">
    <location>
        <begin position="59"/>
        <end position="96"/>
    </location>
</feature>
<dbReference type="PATRIC" id="fig|1469144.8.peg.4453"/>
<evidence type="ECO:0000313" key="4">
    <source>
        <dbReference type="Proteomes" id="UP000070598"/>
    </source>
</evidence>
<dbReference type="AlphaFoldDB" id="A0A132N952"/>
<dbReference type="RefSeq" id="WP_067068548.1">
    <property type="nucleotide sequence ID" value="NZ_JYIJ01000013.1"/>
</dbReference>
<sequence length="96" mass="10791">MTVHDDLDLAQRALQNLERAVRGLRLHFGESLDMRRVHDDVQRLGTSLAILRLQAPEPPVAPQPRLEVIPDGDYDRNLFTDAEDTEGLGAPDRRAP</sequence>